<evidence type="ECO:0000313" key="2">
    <source>
        <dbReference type="Proteomes" id="UP000183487"/>
    </source>
</evidence>
<evidence type="ECO:0000313" key="1">
    <source>
        <dbReference type="EMBL" id="SDR19392.1"/>
    </source>
</evidence>
<name>A0A1H1H1K0_9BURK</name>
<keyword evidence="2" id="KW-1185">Reference proteome</keyword>
<dbReference type="EMBL" id="FNKP01000002">
    <property type="protein sequence ID" value="SDR19392.1"/>
    <property type="molecule type" value="Genomic_DNA"/>
</dbReference>
<gene>
    <name evidence="1" type="ORF">SAMN05443245_3455</name>
</gene>
<sequence length="64" mass="6823">MAAMSCPICARRLARDEFQPAVGDVPNRWACGDCDCVVNDYDDEYESPEWIADAGATPAAQGGA</sequence>
<protein>
    <submittedName>
        <fullName evidence="1">Uncharacterized protein</fullName>
    </submittedName>
</protein>
<reference evidence="2" key="1">
    <citation type="submission" date="2016-10" db="EMBL/GenBank/DDBJ databases">
        <authorList>
            <person name="Varghese N."/>
        </authorList>
    </citation>
    <scope>NUCLEOTIDE SEQUENCE [LARGE SCALE GENOMIC DNA]</scope>
    <source>
        <strain evidence="2">GAS106B</strain>
    </source>
</reference>
<proteinExistence type="predicted"/>
<accession>A0A1H1H1K0</accession>
<dbReference type="Proteomes" id="UP000183487">
    <property type="component" value="Unassembled WGS sequence"/>
</dbReference>
<organism evidence="1 2">
    <name type="scientific">Paraburkholderia fungorum</name>
    <dbReference type="NCBI Taxonomy" id="134537"/>
    <lineage>
        <taxon>Bacteria</taxon>
        <taxon>Pseudomonadati</taxon>
        <taxon>Pseudomonadota</taxon>
        <taxon>Betaproteobacteria</taxon>
        <taxon>Burkholderiales</taxon>
        <taxon>Burkholderiaceae</taxon>
        <taxon>Paraburkholderia</taxon>
    </lineage>
</organism>
<dbReference type="AlphaFoldDB" id="A0A1H1H1K0"/>